<dbReference type="HAMAP" id="MF_00109">
    <property type="entry name" value="Shikimate_kinase"/>
    <property type="match status" value="1"/>
</dbReference>
<dbReference type="GO" id="GO:0009073">
    <property type="term" value="P:aromatic amino acid family biosynthetic process"/>
    <property type="evidence" value="ECO:0007669"/>
    <property type="project" value="UniProtKB-KW"/>
</dbReference>
<accession>A0A1D7QYD2</accession>
<feature type="binding site" evidence="11">
    <location>
        <position position="23"/>
    </location>
    <ligand>
        <name>Mg(2+)</name>
        <dbReference type="ChEBI" id="CHEBI:18420"/>
    </ligand>
</feature>
<reference evidence="12 13" key="1">
    <citation type="submission" date="2015-08" db="EMBL/GenBank/DDBJ databases">
        <title>The complete genome sequence of Bacillus beveridgei MLTeJB.</title>
        <authorList>
            <person name="Hanson T.E."/>
            <person name="Mesa C."/>
            <person name="Basesman S.M."/>
            <person name="Oremland R.S."/>
        </authorList>
    </citation>
    <scope>NUCLEOTIDE SEQUENCE [LARGE SCALE GENOMIC DNA]</scope>
    <source>
        <strain evidence="12 13">MLTeJB</strain>
    </source>
</reference>
<keyword evidence="7 11" id="KW-0418">Kinase</keyword>
<evidence type="ECO:0000313" key="13">
    <source>
        <dbReference type="Proteomes" id="UP000094463"/>
    </source>
</evidence>
<dbReference type="GO" id="GO:0004765">
    <property type="term" value="F:shikimate kinase activity"/>
    <property type="evidence" value="ECO:0007669"/>
    <property type="project" value="UniProtKB-UniRule"/>
</dbReference>
<evidence type="ECO:0000256" key="6">
    <source>
        <dbReference type="ARBA" id="ARBA00022741"/>
    </source>
</evidence>
<keyword evidence="6 11" id="KW-0547">Nucleotide-binding</keyword>
<comment type="subunit">
    <text evidence="11">Monomer.</text>
</comment>
<dbReference type="EC" id="2.7.1.71" evidence="3 11"/>
<evidence type="ECO:0000256" key="1">
    <source>
        <dbReference type="ARBA" id="ARBA00004842"/>
    </source>
</evidence>
<evidence type="ECO:0000313" key="12">
    <source>
        <dbReference type="EMBL" id="AOM84015.1"/>
    </source>
</evidence>
<keyword evidence="4 11" id="KW-0028">Amino-acid biosynthesis</keyword>
<feature type="binding site" evidence="11">
    <location>
        <position position="66"/>
    </location>
    <ligand>
        <name>substrate</name>
    </ligand>
</feature>
<dbReference type="GO" id="GO:0005524">
    <property type="term" value="F:ATP binding"/>
    <property type="evidence" value="ECO:0007669"/>
    <property type="project" value="UniProtKB-UniRule"/>
</dbReference>
<feature type="binding site" evidence="11">
    <location>
        <position position="41"/>
    </location>
    <ligand>
        <name>substrate</name>
    </ligand>
</feature>
<dbReference type="AlphaFoldDB" id="A0A1D7QYD2"/>
<evidence type="ECO:0000256" key="9">
    <source>
        <dbReference type="ARBA" id="ARBA00023141"/>
    </source>
</evidence>
<dbReference type="STRING" id="632773.BBEV_2677"/>
<evidence type="ECO:0000256" key="7">
    <source>
        <dbReference type="ARBA" id="ARBA00022777"/>
    </source>
</evidence>
<dbReference type="PANTHER" id="PTHR21087:SF16">
    <property type="entry name" value="SHIKIMATE KINASE 1, CHLOROPLASTIC"/>
    <property type="match status" value="1"/>
</dbReference>
<feature type="binding site" evidence="11">
    <location>
        <position position="145"/>
    </location>
    <ligand>
        <name>substrate</name>
    </ligand>
</feature>
<dbReference type="InterPro" id="IPR000623">
    <property type="entry name" value="Shikimate_kinase/TSH1"/>
</dbReference>
<evidence type="ECO:0000256" key="10">
    <source>
        <dbReference type="ARBA" id="ARBA00048567"/>
    </source>
</evidence>
<dbReference type="InterPro" id="IPR031322">
    <property type="entry name" value="Shikimate/glucono_kinase"/>
</dbReference>
<feature type="binding site" evidence="11">
    <location>
        <begin position="19"/>
        <end position="24"/>
    </location>
    <ligand>
        <name>ATP</name>
        <dbReference type="ChEBI" id="CHEBI:30616"/>
    </ligand>
</feature>
<keyword evidence="11" id="KW-0479">Metal-binding</keyword>
<evidence type="ECO:0000256" key="4">
    <source>
        <dbReference type="ARBA" id="ARBA00022605"/>
    </source>
</evidence>
<feature type="binding site" evidence="11">
    <location>
        <position position="127"/>
    </location>
    <ligand>
        <name>ATP</name>
        <dbReference type="ChEBI" id="CHEBI:30616"/>
    </ligand>
</feature>
<name>A0A1D7QYD2_9BACI</name>
<dbReference type="GO" id="GO:0000287">
    <property type="term" value="F:magnesium ion binding"/>
    <property type="evidence" value="ECO:0007669"/>
    <property type="project" value="UniProtKB-UniRule"/>
</dbReference>
<dbReference type="OrthoDB" id="9800332at2"/>
<evidence type="ECO:0000256" key="11">
    <source>
        <dbReference type="HAMAP-Rule" id="MF_00109"/>
    </source>
</evidence>
<feature type="binding site" evidence="11">
    <location>
        <position position="88"/>
    </location>
    <ligand>
        <name>substrate</name>
    </ligand>
</feature>
<keyword evidence="11" id="KW-0963">Cytoplasm</keyword>
<dbReference type="GO" id="GO:0005829">
    <property type="term" value="C:cytosol"/>
    <property type="evidence" value="ECO:0007669"/>
    <property type="project" value="TreeGrafter"/>
</dbReference>
<keyword evidence="11" id="KW-0460">Magnesium</keyword>
<evidence type="ECO:0000256" key="3">
    <source>
        <dbReference type="ARBA" id="ARBA00012154"/>
    </source>
</evidence>
<dbReference type="Proteomes" id="UP000094463">
    <property type="component" value="Chromosome"/>
</dbReference>
<dbReference type="PROSITE" id="PS01128">
    <property type="entry name" value="SHIKIMATE_KINASE"/>
    <property type="match status" value="1"/>
</dbReference>
<dbReference type="Gene3D" id="3.40.50.300">
    <property type="entry name" value="P-loop containing nucleotide triphosphate hydrolases"/>
    <property type="match status" value="1"/>
</dbReference>
<comment type="function">
    <text evidence="11">Catalyzes the specific phosphorylation of the 3-hydroxyl group of shikimic acid using ATP as a cosubstrate.</text>
</comment>
<keyword evidence="5 11" id="KW-0808">Transferase</keyword>
<comment type="similarity">
    <text evidence="2 11">Belongs to the shikimate kinase family.</text>
</comment>
<proteinExistence type="inferred from homology"/>
<dbReference type="PRINTS" id="PR01100">
    <property type="entry name" value="SHIKIMTKNASE"/>
</dbReference>
<dbReference type="KEGG" id="bbev:BBEV_2677"/>
<comment type="caution">
    <text evidence="11">Lacks conserved residue(s) required for the propagation of feature annotation.</text>
</comment>
<dbReference type="RefSeq" id="WP_069365936.1">
    <property type="nucleotide sequence ID" value="NZ_CP012502.1"/>
</dbReference>
<sequence>MKVDHESLGRTLVFIGFMGVGKTTVGELVADRLDVPFKDSDEEIVKAFDEMTIPEIFHTYGEQAFRNKEKETILQLIDAEKQVLSLGGGAFMQEAVRQKCLEEAVVIFLDMTFAAWKERFPELISSRPLLQTKSMAEIETLFAERRSLYDAHHIRVLTDEITPEEAAEQIFQSLEKLDR</sequence>
<comment type="subcellular location">
    <subcellularLocation>
        <location evidence="11">Cytoplasm</location>
    </subcellularLocation>
</comment>
<comment type="catalytic activity">
    <reaction evidence="10 11">
        <text>shikimate + ATP = 3-phosphoshikimate + ADP + H(+)</text>
        <dbReference type="Rhea" id="RHEA:13121"/>
        <dbReference type="ChEBI" id="CHEBI:15378"/>
        <dbReference type="ChEBI" id="CHEBI:30616"/>
        <dbReference type="ChEBI" id="CHEBI:36208"/>
        <dbReference type="ChEBI" id="CHEBI:145989"/>
        <dbReference type="ChEBI" id="CHEBI:456216"/>
        <dbReference type="EC" id="2.7.1.71"/>
    </reaction>
</comment>
<dbReference type="PATRIC" id="fig|632773.3.peg.2816"/>
<dbReference type="UniPathway" id="UPA00053">
    <property type="reaction ID" value="UER00088"/>
</dbReference>
<keyword evidence="8 11" id="KW-0067">ATP-binding</keyword>
<dbReference type="SUPFAM" id="SSF52540">
    <property type="entry name" value="P-loop containing nucleoside triphosphate hydrolases"/>
    <property type="match status" value="1"/>
</dbReference>
<evidence type="ECO:0000256" key="5">
    <source>
        <dbReference type="ARBA" id="ARBA00022679"/>
    </source>
</evidence>
<organism evidence="12 13">
    <name type="scientific">Salisediminibacterium beveridgei</name>
    <dbReference type="NCBI Taxonomy" id="632773"/>
    <lineage>
        <taxon>Bacteria</taxon>
        <taxon>Bacillati</taxon>
        <taxon>Bacillota</taxon>
        <taxon>Bacilli</taxon>
        <taxon>Bacillales</taxon>
        <taxon>Bacillaceae</taxon>
        <taxon>Salisediminibacterium</taxon>
    </lineage>
</organism>
<dbReference type="InterPro" id="IPR027417">
    <property type="entry name" value="P-loop_NTPase"/>
</dbReference>
<dbReference type="EMBL" id="CP012502">
    <property type="protein sequence ID" value="AOM84015.1"/>
    <property type="molecule type" value="Genomic_DNA"/>
</dbReference>
<dbReference type="InterPro" id="IPR023000">
    <property type="entry name" value="Shikimate_kinase_CS"/>
</dbReference>
<dbReference type="GO" id="GO:0008652">
    <property type="term" value="P:amino acid biosynthetic process"/>
    <property type="evidence" value="ECO:0007669"/>
    <property type="project" value="UniProtKB-KW"/>
</dbReference>
<comment type="pathway">
    <text evidence="1 11">Metabolic intermediate biosynthesis; chorismate biosynthesis; chorismate from D-erythrose 4-phosphate and phosphoenolpyruvate: step 5/7.</text>
</comment>
<keyword evidence="9 11" id="KW-0057">Aromatic amino acid biosynthesis</keyword>
<keyword evidence="13" id="KW-1185">Reference proteome</keyword>
<protein>
    <recommendedName>
        <fullName evidence="3 11">Shikimate kinase</fullName>
        <shortName evidence="11">SK</shortName>
        <ecNumber evidence="3 11">2.7.1.71</ecNumber>
    </recommendedName>
</protein>
<evidence type="ECO:0000256" key="2">
    <source>
        <dbReference type="ARBA" id="ARBA00006997"/>
    </source>
</evidence>
<comment type="cofactor">
    <cofactor evidence="11">
        <name>Mg(2+)</name>
        <dbReference type="ChEBI" id="CHEBI:18420"/>
    </cofactor>
    <text evidence="11">Binds 1 Mg(2+) ion per subunit.</text>
</comment>
<dbReference type="Pfam" id="PF01202">
    <property type="entry name" value="SKI"/>
    <property type="match status" value="1"/>
</dbReference>
<dbReference type="PANTHER" id="PTHR21087">
    <property type="entry name" value="SHIKIMATE KINASE"/>
    <property type="match status" value="1"/>
</dbReference>
<dbReference type="CDD" id="cd00464">
    <property type="entry name" value="SK"/>
    <property type="match status" value="1"/>
</dbReference>
<dbReference type="GO" id="GO:0009423">
    <property type="term" value="P:chorismate biosynthetic process"/>
    <property type="evidence" value="ECO:0007669"/>
    <property type="project" value="UniProtKB-UniRule"/>
</dbReference>
<evidence type="ECO:0000256" key="8">
    <source>
        <dbReference type="ARBA" id="ARBA00022840"/>
    </source>
</evidence>
<gene>
    <name evidence="11 12" type="primary">aroK</name>
    <name evidence="12" type="ORF">BBEV_2677</name>
</gene>